<reference evidence="2 3" key="1">
    <citation type="submission" date="2024-08" db="EMBL/GenBank/DDBJ databases">
        <authorList>
            <person name="Lu H."/>
        </authorList>
    </citation>
    <scope>NUCLEOTIDE SEQUENCE [LARGE SCALE GENOMIC DNA]</scope>
    <source>
        <strain evidence="2 3">BYS78W</strain>
    </source>
</reference>
<feature type="region of interest" description="Disordered" evidence="1">
    <location>
        <begin position="30"/>
        <end position="54"/>
    </location>
</feature>
<keyword evidence="3" id="KW-1185">Reference proteome</keyword>
<evidence type="ECO:0000313" key="2">
    <source>
        <dbReference type="EMBL" id="MFG6488131.1"/>
    </source>
</evidence>
<name>A0ABW7HEL2_9BURK</name>
<dbReference type="RefSeq" id="WP_394412376.1">
    <property type="nucleotide sequence ID" value="NZ_JBIGIC010000007.1"/>
</dbReference>
<dbReference type="PANTHER" id="PTHR38792:SF3">
    <property type="entry name" value="BNR_ASP-BOX REPEAT DOMAIN PROTEIN (AFU_ORTHOLOGUE AFUA_7G06430)-RELATED"/>
    <property type="match status" value="1"/>
</dbReference>
<accession>A0ABW7HEL2</accession>
<dbReference type="GO" id="GO:0016798">
    <property type="term" value="F:hydrolase activity, acting on glycosyl bonds"/>
    <property type="evidence" value="ECO:0007669"/>
    <property type="project" value="UniProtKB-KW"/>
</dbReference>
<dbReference type="PANTHER" id="PTHR38792">
    <property type="entry name" value="BNR/ASP-BOX REPEAT DOMAIN PROTEIN (AFU_ORTHOLOGUE AFUA_7G06430)-RELATED"/>
    <property type="match status" value="1"/>
</dbReference>
<keyword evidence="2" id="KW-0378">Hydrolase</keyword>
<dbReference type="PROSITE" id="PS51257">
    <property type="entry name" value="PROKAR_LIPOPROTEIN"/>
    <property type="match status" value="1"/>
</dbReference>
<dbReference type="InterPro" id="IPR036278">
    <property type="entry name" value="Sialidase_sf"/>
</dbReference>
<proteinExistence type="predicted"/>
<dbReference type="Gene3D" id="2.120.10.10">
    <property type="match status" value="1"/>
</dbReference>
<evidence type="ECO:0000256" key="1">
    <source>
        <dbReference type="SAM" id="MobiDB-lite"/>
    </source>
</evidence>
<dbReference type="EC" id="3.2.1.-" evidence="2"/>
<dbReference type="EMBL" id="JBIGIC010000007">
    <property type="protein sequence ID" value="MFG6488131.1"/>
    <property type="molecule type" value="Genomic_DNA"/>
</dbReference>
<comment type="caution">
    <text evidence="2">The sequence shown here is derived from an EMBL/GenBank/DDBJ whole genome shotgun (WGS) entry which is preliminary data.</text>
</comment>
<feature type="compositionally biased region" description="Pro residues" evidence="1">
    <location>
        <begin position="33"/>
        <end position="46"/>
    </location>
</feature>
<dbReference type="Proteomes" id="UP001606134">
    <property type="component" value="Unassembled WGS sequence"/>
</dbReference>
<dbReference type="SUPFAM" id="SSF50939">
    <property type="entry name" value="Sialidases"/>
    <property type="match status" value="1"/>
</dbReference>
<protein>
    <submittedName>
        <fullName evidence="2">Sialidase family protein</fullName>
        <ecNumber evidence="2">3.2.1.-</ecNumber>
    </submittedName>
</protein>
<organism evidence="2 3">
    <name type="scientific">Pelomonas candidula</name>
    <dbReference type="NCBI Taxonomy" id="3299025"/>
    <lineage>
        <taxon>Bacteria</taxon>
        <taxon>Pseudomonadati</taxon>
        <taxon>Pseudomonadota</taxon>
        <taxon>Betaproteobacteria</taxon>
        <taxon>Burkholderiales</taxon>
        <taxon>Sphaerotilaceae</taxon>
        <taxon>Roseateles</taxon>
    </lineage>
</organism>
<evidence type="ECO:0000313" key="3">
    <source>
        <dbReference type="Proteomes" id="UP001606134"/>
    </source>
</evidence>
<dbReference type="CDD" id="cd15482">
    <property type="entry name" value="Sialidase_non-viral"/>
    <property type="match status" value="1"/>
</dbReference>
<sequence>MKLWQKLVASVALLPAILLISACVGCGGGGGSSPPPTTTPTTPTTPAPTRTGTLLNGDAEAFYPRLIRLAHQADTSQNGAVIASAIAFNGGVAQGRIFISRDDGVSFALQGSVTDAAWPKGLCCGSIYELPSSVGTLPAGTLVWSASIGQDTTGQPMSHPIYRSSDAGKTWTVLGANCGVGQKPRGGDGTGIWEPQFLVTGDGQLACMYSDETEAGHSQVLKITSTADGVTWTAPRLLVAGTLASDRPGMAVTSRLGDGSYLLSYEFCSTAGLDCRVYLKRSADGLDWGSPSDKGFEPKTADGHWFRHAPTHVWLPAQQRVALIGQILNNSAGAVDTTGNGSTVFLSSTADASGAWTTMTAPVNTLNAPLATNWCQNYSSPLLPSADGKQLLMLSSDFETVNGAQACRTRFGRGALPS</sequence>
<keyword evidence="2" id="KW-0326">Glycosidase</keyword>
<gene>
    <name evidence="2" type="ORF">ACG04R_15710</name>
</gene>